<dbReference type="SMART" id="SM00028">
    <property type="entry name" value="TPR"/>
    <property type="match status" value="3"/>
</dbReference>
<dbReference type="RefSeq" id="WP_182123827.1">
    <property type="nucleotide sequence ID" value="NZ_JACGLS010000001.1"/>
</dbReference>
<proteinExistence type="predicted"/>
<dbReference type="Gene3D" id="1.25.40.10">
    <property type="entry name" value="Tetratricopeptide repeat domain"/>
    <property type="match status" value="1"/>
</dbReference>
<evidence type="ECO:0000313" key="3">
    <source>
        <dbReference type="Proteomes" id="UP000563906"/>
    </source>
</evidence>
<organism evidence="2 3">
    <name type="scientific">Tenacibaculum pelagium</name>
    <dbReference type="NCBI Taxonomy" id="2759527"/>
    <lineage>
        <taxon>Bacteria</taxon>
        <taxon>Pseudomonadati</taxon>
        <taxon>Bacteroidota</taxon>
        <taxon>Flavobacteriia</taxon>
        <taxon>Flavobacteriales</taxon>
        <taxon>Flavobacteriaceae</taxon>
        <taxon>Tenacibaculum</taxon>
    </lineage>
</organism>
<feature type="transmembrane region" description="Helical" evidence="1">
    <location>
        <begin position="50"/>
        <end position="71"/>
    </location>
</feature>
<keyword evidence="3" id="KW-1185">Reference proteome</keyword>
<accession>A0A839AJN9</accession>
<reference evidence="2 3" key="1">
    <citation type="submission" date="2020-07" db="EMBL/GenBank/DDBJ databases">
        <title>Bacterium isolated from marine sediment.</title>
        <authorList>
            <person name="Shang D."/>
            <person name="Du Z.-J."/>
        </authorList>
    </citation>
    <scope>NUCLEOTIDE SEQUENCE [LARGE SCALE GENOMIC DNA]</scope>
    <source>
        <strain evidence="2 3">S7007</strain>
    </source>
</reference>
<name>A0A839AJN9_9FLAO</name>
<evidence type="ECO:0000256" key="1">
    <source>
        <dbReference type="SAM" id="Phobius"/>
    </source>
</evidence>
<evidence type="ECO:0000313" key="2">
    <source>
        <dbReference type="EMBL" id="MBA6155323.1"/>
    </source>
</evidence>
<keyword evidence="1" id="KW-0472">Membrane</keyword>
<dbReference type="InterPro" id="IPR011990">
    <property type="entry name" value="TPR-like_helical_dom_sf"/>
</dbReference>
<feature type="transmembrane region" description="Helical" evidence="1">
    <location>
        <begin position="83"/>
        <end position="103"/>
    </location>
</feature>
<dbReference type="EMBL" id="JACGLS010000001">
    <property type="protein sequence ID" value="MBA6155323.1"/>
    <property type="molecule type" value="Genomic_DNA"/>
</dbReference>
<protein>
    <submittedName>
        <fullName evidence="2">Tetratricopeptide repeat protein</fullName>
    </submittedName>
</protein>
<comment type="caution">
    <text evidence="2">The sequence shown here is derived from an EMBL/GenBank/DDBJ whole genome shotgun (WGS) entry which is preliminary data.</text>
</comment>
<feature type="transmembrane region" description="Helical" evidence="1">
    <location>
        <begin position="24"/>
        <end position="44"/>
    </location>
</feature>
<dbReference type="SUPFAM" id="SSF48452">
    <property type="entry name" value="TPR-like"/>
    <property type="match status" value="1"/>
</dbReference>
<dbReference type="InterPro" id="IPR019734">
    <property type="entry name" value="TPR_rpt"/>
</dbReference>
<keyword evidence="1" id="KW-1133">Transmembrane helix</keyword>
<gene>
    <name evidence="2" type="ORF">H3Z83_02115</name>
</gene>
<keyword evidence="1" id="KW-0812">Transmembrane</keyword>
<sequence length="695" mass="82566">MGLLAISYFLFGNYFFYKNDYNKLIRITAGFTLSMLIITLLYSFNLSISTYSKLITTIGFIYSFTLFVFWLKKRDSFPNELKIILFRLSSLSIITSFFVFSSIQNDIYRYIIKNLTDHESYLYFNIKMFDEVSKYEDNIANNNYDTAIQAAKSAITYGKKWKNYEKNEYQYFSGTYDMLYKSYTKKAQHLYDNKKYNEALKNYFLVDSIFNLKEYKTDFLKKKKTNQYWNRFDILKSYNKINDFTSYDIEINYIIENYSKHNDSISIDYYYILENMIDNYSKRDFHKDVIELNKTSFKILRKDSLNNISYYKSRYLSLVKTYLVTDSIDNSKKYLKKYLKISKEKDCTYLLYNSLINEKSNINLALISAKKCYDCFSKKEKLNILNTFYSSLLLSRLYLANSNYSDFSKQLKVTKKWLLKNKDYKLNLPYTTLLESNYNDIIGNYHNAKQLYSKTKKEFKNIETKGDELFFIDLKIALLNNELNIDFNRRDINKEGINYISSFDYMFPSNTDIYNDIANLNINFKQTLADSLFSITLDIHKKYNIKNSPNIGIALNGLGLIEFNNKNYTKADSLFTKSIKTFDNYYPENNNFNQIISYLNISESKLKQKKTSLSSFYLKKAIQVNNNSFGKKQSVYNFYITVLNADIYFENKKKTLAIKEYEKALILGKKYYSKDHPLILDLTKKIDNLNFNKLK</sequence>
<dbReference type="Proteomes" id="UP000563906">
    <property type="component" value="Unassembled WGS sequence"/>
</dbReference>
<dbReference type="AlphaFoldDB" id="A0A839AJN9"/>